<evidence type="ECO:0000259" key="2">
    <source>
        <dbReference type="Pfam" id="PF00561"/>
    </source>
</evidence>
<dbReference type="GO" id="GO:0016020">
    <property type="term" value="C:membrane"/>
    <property type="evidence" value="ECO:0007669"/>
    <property type="project" value="TreeGrafter"/>
</dbReference>
<reference evidence="3 4" key="1">
    <citation type="submission" date="2014-04" db="EMBL/GenBank/DDBJ databases">
        <authorList>
            <consortium name="DOE Joint Genome Institute"/>
            <person name="Kuo A."/>
            <person name="Tarkka M."/>
            <person name="Buscot F."/>
            <person name="Kohler A."/>
            <person name="Nagy L.G."/>
            <person name="Floudas D."/>
            <person name="Copeland A."/>
            <person name="Barry K.W."/>
            <person name="Cichocki N."/>
            <person name="Veneault-Fourrey C."/>
            <person name="LaButti K."/>
            <person name="Lindquist E.A."/>
            <person name="Lipzen A."/>
            <person name="Lundell T."/>
            <person name="Morin E."/>
            <person name="Murat C."/>
            <person name="Sun H."/>
            <person name="Tunlid A."/>
            <person name="Henrissat B."/>
            <person name="Grigoriev I.V."/>
            <person name="Hibbett D.S."/>
            <person name="Martin F."/>
            <person name="Nordberg H.P."/>
            <person name="Cantor M.N."/>
            <person name="Hua S.X."/>
        </authorList>
    </citation>
    <scope>NUCLEOTIDE SEQUENCE [LARGE SCALE GENOMIC DNA]</scope>
    <source>
        <strain evidence="3 4">F 1598</strain>
    </source>
</reference>
<dbReference type="Gene3D" id="3.40.50.1820">
    <property type="entry name" value="alpha/beta hydrolase"/>
    <property type="match status" value="1"/>
</dbReference>
<feature type="compositionally biased region" description="Basic and acidic residues" evidence="1">
    <location>
        <begin position="251"/>
        <end position="264"/>
    </location>
</feature>
<accession>A0A0C3CEU5</accession>
<evidence type="ECO:0000313" key="3">
    <source>
        <dbReference type="EMBL" id="KIM88257.1"/>
    </source>
</evidence>
<feature type="domain" description="AB hydrolase-1" evidence="2">
    <location>
        <begin position="86"/>
        <end position="190"/>
    </location>
</feature>
<dbReference type="STRING" id="765440.A0A0C3CEU5"/>
<protein>
    <recommendedName>
        <fullName evidence="2">AB hydrolase-1 domain-containing protein</fullName>
    </recommendedName>
</protein>
<dbReference type="InterPro" id="IPR029058">
    <property type="entry name" value="AB_hydrolase_fold"/>
</dbReference>
<feature type="region of interest" description="Disordered" evidence="1">
    <location>
        <begin position="251"/>
        <end position="270"/>
    </location>
</feature>
<dbReference type="AlphaFoldDB" id="A0A0C3CEU5"/>
<evidence type="ECO:0000313" key="4">
    <source>
        <dbReference type="Proteomes" id="UP000054166"/>
    </source>
</evidence>
<name>A0A0C3CEU5_PILCF</name>
<dbReference type="EMBL" id="KN832977">
    <property type="protein sequence ID" value="KIM88257.1"/>
    <property type="molecule type" value="Genomic_DNA"/>
</dbReference>
<reference evidence="4" key="2">
    <citation type="submission" date="2015-01" db="EMBL/GenBank/DDBJ databases">
        <title>Evolutionary Origins and Diversification of the Mycorrhizal Mutualists.</title>
        <authorList>
            <consortium name="DOE Joint Genome Institute"/>
            <consortium name="Mycorrhizal Genomics Consortium"/>
            <person name="Kohler A."/>
            <person name="Kuo A."/>
            <person name="Nagy L.G."/>
            <person name="Floudas D."/>
            <person name="Copeland A."/>
            <person name="Barry K.W."/>
            <person name="Cichocki N."/>
            <person name="Veneault-Fourrey C."/>
            <person name="LaButti K."/>
            <person name="Lindquist E.A."/>
            <person name="Lipzen A."/>
            <person name="Lundell T."/>
            <person name="Morin E."/>
            <person name="Murat C."/>
            <person name="Riley R."/>
            <person name="Ohm R."/>
            <person name="Sun H."/>
            <person name="Tunlid A."/>
            <person name="Henrissat B."/>
            <person name="Grigoriev I.V."/>
            <person name="Hibbett D.S."/>
            <person name="Martin F."/>
        </authorList>
    </citation>
    <scope>NUCLEOTIDE SEQUENCE [LARGE SCALE GENOMIC DNA]</scope>
    <source>
        <strain evidence="4">F 1598</strain>
    </source>
</reference>
<dbReference type="HOGENOM" id="CLU_029375_2_0_1"/>
<dbReference type="SUPFAM" id="SSF53474">
    <property type="entry name" value="alpha/beta-Hydrolases"/>
    <property type="match status" value="1"/>
</dbReference>
<dbReference type="InterPro" id="IPR000073">
    <property type="entry name" value="AB_hydrolase_1"/>
</dbReference>
<dbReference type="Pfam" id="PF00561">
    <property type="entry name" value="Abhydrolase_1"/>
    <property type="match status" value="1"/>
</dbReference>
<proteinExistence type="predicted"/>
<dbReference type="FunCoup" id="A0A0C3CEU5">
    <property type="interactions" value="162"/>
</dbReference>
<gene>
    <name evidence="3" type="ORF">PILCRDRAFT_814166</name>
</gene>
<dbReference type="GO" id="GO:0008474">
    <property type="term" value="F:palmitoyl-(protein) hydrolase activity"/>
    <property type="evidence" value="ECO:0007669"/>
    <property type="project" value="TreeGrafter"/>
</dbReference>
<dbReference type="PANTHER" id="PTHR12277:SF81">
    <property type="entry name" value="PROTEIN ABHD13"/>
    <property type="match status" value="1"/>
</dbReference>
<organism evidence="3 4">
    <name type="scientific">Piloderma croceum (strain F 1598)</name>
    <dbReference type="NCBI Taxonomy" id="765440"/>
    <lineage>
        <taxon>Eukaryota</taxon>
        <taxon>Fungi</taxon>
        <taxon>Dikarya</taxon>
        <taxon>Basidiomycota</taxon>
        <taxon>Agaricomycotina</taxon>
        <taxon>Agaricomycetes</taxon>
        <taxon>Agaricomycetidae</taxon>
        <taxon>Atheliales</taxon>
        <taxon>Atheliaceae</taxon>
        <taxon>Piloderma</taxon>
    </lineage>
</organism>
<keyword evidence="4" id="KW-1185">Reference proteome</keyword>
<dbReference type="OrthoDB" id="10249433at2759"/>
<dbReference type="PANTHER" id="PTHR12277">
    <property type="entry name" value="ALPHA/BETA HYDROLASE DOMAIN-CONTAINING PROTEIN"/>
    <property type="match status" value="1"/>
</dbReference>
<dbReference type="PRINTS" id="PR00111">
    <property type="entry name" value="ABHYDROLASE"/>
</dbReference>
<sequence length="303" mass="33749">MSLAVVLGKLVWHGQKFLVYPSAYLEKPRYVCSPRQHGLQHEDIELLTSDKIILRCYLLRPTETSSRASKTSEPIELEAAASRGSVIMFHGNAMNYGDCLWGAGHIVKMGYTVLILSYRGYAHSDGSPSEKGLRKDAQAALDYLLADDELSQKPIILYGQSLGGAVAIDLASRNPSKINALIVMNTFTSLPDVIRGWPIIGIFSFICHQRWNSASKLPRIPKALPILMLSGDMDQVVPRKHMHTLWEIATKRGEDDKGSNEHSDVPPSKDVFKSFMYGSHADTDDQAGYWRTVEEFLDSLNTP</sequence>
<dbReference type="InParanoid" id="A0A0C3CEU5"/>
<evidence type="ECO:0000256" key="1">
    <source>
        <dbReference type="SAM" id="MobiDB-lite"/>
    </source>
</evidence>
<dbReference type="Proteomes" id="UP000054166">
    <property type="component" value="Unassembled WGS sequence"/>
</dbReference>